<reference evidence="2 3" key="1">
    <citation type="submission" date="2018-11" db="EMBL/GenBank/DDBJ databases">
        <title>Sequencing Av. paragallinarum serogroups.</title>
        <authorList>
            <person name="Hellmuth J.E."/>
            <person name="Boucher C.E."/>
            <person name="Cason E.D."/>
        </authorList>
    </citation>
    <scope>NUCLEOTIDE SEQUENCE [LARGE SCALE GENOMIC DNA]</scope>
    <source>
        <strain evidence="2 3">SA-3</strain>
    </source>
</reference>
<sequence length="176" mass="20587">MKTFTDILNRLKTELSVTMDKDIAEFLGMTKSAFAERKRRDVFPEEALRLADLRRPDLKLNIEYILTGDVDIHQKIKELDQKIPHIKEDEIDPEDIPHHVSGISITPPNANTYVLLNTEETLLLMWFRRSDSRNKKMILDVAKTSGDLSIATMRLNEYIEKDRLNYTEKTTRKKKK</sequence>
<evidence type="ECO:0000313" key="3">
    <source>
        <dbReference type="Proteomes" id="UP000294229"/>
    </source>
</evidence>
<dbReference type="EMBL" id="RQXS01000002">
    <property type="protein sequence ID" value="RZN61391.1"/>
    <property type="molecule type" value="Genomic_DNA"/>
</dbReference>
<dbReference type="InterPro" id="IPR010982">
    <property type="entry name" value="Lambda_DNA-bd_dom_sf"/>
</dbReference>
<dbReference type="Gene3D" id="1.10.260.40">
    <property type="entry name" value="lambda repressor-like DNA-binding domains"/>
    <property type="match status" value="1"/>
</dbReference>
<name>A0A8B3TFM6_AVIPA</name>
<evidence type="ECO:0000259" key="1">
    <source>
        <dbReference type="Pfam" id="PF07022"/>
    </source>
</evidence>
<comment type="caution">
    <text evidence="2">The sequence shown here is derived from an EMBL/GenBank/DDBJ whole genome shotgun (WGS) entry which is preliminary data.</text>
</comment>
<gene>
    <name evidence="2" type="ORF">EIG79_01245</name>
</gene>
<dbReference type="AlphaFoldDB" id="A0A8B3TFM6"/>
<dbReference type="RefSeq" id="WP_130238455.1">
    <property type="nucleotide sequence ID" value="NZ_CP104917.1"/>
</dbReference>
<dbReference type="InterPro" id="IPR010744">
    <property type="entry name" value="Phage_CI_N"/>
</dbReference>
<dbReference type="GO" id="GO:0003677">
    <property type="term" value="F:DNA binding"/>
    <property type="evidence" value="ECO:0007669"/>
    <property type="project" value="InterPro"/>
</dbReference>
<proteinExistence type="predicted"/>
<dbReference type="GO" id="GO:0045892">
    <property type="term" value="P:negative regulation of DNA-templated transcription"/>
    <property type="evidence" value="ECO:0007669"/>
    <property type="project" value="InterPro"/>
</dbReference>
<organism evidence="2 3">
    <name type="scientific">Avibacterium paragallinarum</name>
    <name type="common">Haemophilus gallinarum</name>
    <dbReference type="NCBI Taxonomy" id="728"/>
    <lineage>
        <taxon>Bacteria</taxon>
        <taxon>Pseudomonadati</taxon>
        <taxon>Pseudomonadota</taxon>
        <taxon>Gammaproteobacteria</taxon>
        <taxon>Pasteurellales</taxon>
        <taxon>Pasteurellaceae</taxon>
        <taxon>Avibacterium</taxon>
    </lineage>
</organism>
<protein>
    <recommendedName>
        <fullName evidence="1">Bacteriophage CI repressor N-terminal domain-containing protein</fullName>
    </recommendedName>
</protein>
<dbReference type="Proteomes" id="UP000294229">
    <property type="component" value="Unassembled WGS sequence"/>
</dbReference>
<feature type="domain" description="Bacteriophage CI repressor N-terminal" evidence="1">
    <location>
        <begin position="6"/>
        <end position="69"/>
    </location>
</feature>
<evidence type="ECO:0000313" key="2">
    <source>
        <dbReference type="EMBL" id="RZN61391.1"/>
    </source>
</evidence>
<accession>A0A8B3TFM6</accession>
<dbReference type="Pfam" id="PF07022">
    <property type="entry name" value="Phage_CI_repr"/>
    <property type="match status" value="1"/>
</dbReference>